<evidence type="ECO:0000256" key="1">
    <source>
        <dbReference type="SAM" id="Phobius"/>
    </source>
</evidence>
<keyword evidence="3" id="KW-0012">Acyltransferase</keyword>
<feature type="transmembrane region" description="Helical" evidence="1">
    <location>
        <begin position="199"/>
        <end position="216"/>
    </location>
</feature>
<protein>
    <submittedName>
        <fullName evidence="3">Acyltransferase family protein</fullName>
    </submittedName>
</protein>
<keyword evidence="1" id="KW-0812">Transmembrane</keyword>
<evidence type="ECO:0000313" key="3">
    <source>
        <dbReference type="EMBL" id="EPC62574.1"/>
    </source>
</evidence>
<feature type="transmembrane region" description="Helical" evidence="1">
    <location>
        <begin position="63"/>
        <end position="86"/>
    </location>
</feature>
<dbReference type="Proteomes" id="UP000014285">
    <property type="component" value="Unassembled WGS sequence"/>
</dbReference>
<feature type="transmembrane region" description="Helical" evidence="1">
    <location>
        <begin position="307"/>
        <end position="325"/>
    </location>
</feature>
<dbReference type="RefSeq" id="WP_016373406.1">
    <property type="nucleotide sequence ID" value="NZ_ANKB01000102.1"/>
</dbReference>
<reference evidence="3 4" key="1">
    <citation type="journal article" date="2013" name="PLoS ONE">
        <title>Lactobacillus paracasei comparative genomics: towards species pan-genome definition and exploitation of diversity.</title>
        <authorList>
            <person name="Smokvina T."/>
            <person name="Wels M."/>
            <person name="Polka J."/>
            <person name="Chervaux C."/>
            <person name="Brisse S."/>
            <person name="Boekhorst J."/>
            <person name="van Hylckama Vlieg J.E."/>
            <person name="Siezen R.J."/>
        </authorList>
    </citation>
    <scope>NUCLEOTIDE SEQUENCE [LARGE SCALE GENOMIC DNA]</scope>
    <source>
        <strain evidence="3 4">Lpl14</strain>
    </source>
</reference>
<proteinExistence type="predicted"/>
<name>A0A829GR39_LACPA</name>
<evidence type="ECO:0000259" key="2">
    <source>
        <dbReference type="Pfam" id="PF01757"/>
    </source>
</evidence>
<evidence type="ECO:0000313" key="4">
    <source>
        <dbReference type="Proteomes" id="UP000014285"/>
    </source>
</evidence>
<feature type="domain" description="Acyltransferase 3" evidence="2">
    <location>
        <begin position="37"/>
        <end position="325"/>
    </location>
</feature>
<accession>A0A829GR39</accession>
<keyword evidence="3" id="KW-0808">Transferase</keyword>
<dbReference type="AlphaFoldDB" id="A0A829GR39"/>
<gene>
    <name evidence="3" type="ORF">Lpl14_14798</name>
</gene>
<keyword evidence="1" id="KW-0472">Membrane</keyword>
<dbReference type="InterPro" id="IPR002656">
    <property type="entry name" value="Acyl_transf_3_dom"/>
</dbReference>
<dbReference type="Pfam" id="PF01757">
    <property type="entry name" value="Acyl_transf_3"/>
    <property type="match status" value="1"/>
</dbReference>
<feature type="transmembrane region" description="Helical" evidence="1">
    <location>
        <begin position="252"/>
        <end position="270"/>
    </location>
</feature>
<dbReference type="EMBL" id="ANKB01000102">
    <property type="protein sequence ID" value="EPC62574.1"/>
    <property type="molecule type" value="Genomic_DNA"/>
</dbReference>
<feature type="transmembrane region" description="Helical" evidence="1">
    <location>
        <begin position="228"/>
        <end position="246"/>
    </location>
</feature>
<feature type="transmembrane region" description="Helical" evidence="1">
    <location>
        <begin position="144"/>
        <end position="164"/>
    </location>
</feature>
<feature type="transmembrane region" description="Helical" evidence="1">
    <location>
        <begin position="106"/>
        <end position="124"/>
    </location>
</feature>
<keyword evidence="1" id="KW-1133">Transmembrane helix</keyword>
<dbReference type="GO" id="GO:0016747">
    <property type="term" value="F:acyltransferase activity, transferring groups other than amino-acyl groups"/>
    <property type="evidence" value="ECO:0007669"/>
    <property type="project" value="InterPro"/>
</dbReference>
<sequence length="341" mass="38839">MLFLVGIFGVLLLSSLRFSSDYKEGVLSVDTTGRLEGVLVFVVILSHIAMSDYRLGIGSSSSMLVHVGALGRLAVSVFFFISGYGLLKQLQARKNAYIAQFVRHRIMPFMLSYFISALVYYGYYKVLSSIRLADALKSLINGNPFIVNSWFMEILLILYFIFYLSGKICRSHISSTVLLVVTGNIVVFLLFYLNSYPHNWYNTVLCFSLGILWALYEPLLGKVMRSKSLYIGTIIFLLVLFLFLFLSRRLEAISSLLFAAIVIMISYTFTFKNSFWKKTKHIGLEMYLYHGLFISLFRGKYLFINNTFIFGASIFLATFLTALVINKLTKLFLSVVQRHAA</sequence>
<organism evidence="3 4">
    <name type="scientific">Lacticaseibacillus paracasei subsp. tolerans Lpl14</name>
    <dbReference type="NCBI Taxonomy" id="1256229"/>
    <lineage>
        <taxon>Bacteria</taxon>
        <taxon>Bacillati</taxon>
        <taxon>Bacillota</taxon>
        <taxon>Bacilli</taxon>
        <taxon>Lactobacillales</taxon>
        <taxon>Lactobacillaceae</taxon>
        <taxon>Lacticaseibacillus</taxon>
    </lineage>
</organism>
<feature type="transmembrane region" description="Helical" evidence="1">
    <location>
        <begin position="176"/>
        <end position="193"/>
    </location>
</feature>
<comment type="caution">
    <text evidence="3">The sequence shown here is derived from an EMBL/GenBank/DDBJ whole genome shotgun (WGS) entry which is preliminary data.</text>
</comment>